<proteinExistence type="inferred from homology"/>
<keyword evidence="3" id="KW-0479">Metal-binding</keyword>
<dbReference type="SMART" id="SM00184">
    <property type="entry name" value="RING"/>
    <property type="match status" value="1"/>
</dbReference>
<dbReference type="PROSITE" id="PS50089">
    <property type="entry name" value="ZF_RING_2"/>
    <property type="match status" value="1"/>
</dbReference>
<dbReference type="PANTHER" id="PTHR14155">
    <property type="entry name" value="RING FINGER DOMAIN-CONTAINING"/>
    <property type="match status" value="1"/>
</dbReference>
<dbReference type="InterPro" id="IPR013083">
    <property type="entry name" value="Znf_RING/FYVE/PHD"/>
</dbReference>
<dbReference type="Gene3D" id="3.30.40.10">
    <property type="entry name" value="Zinc/RING finger domain, C3HC4 (zinc finger)"/>
    <property type="match status" value="1"/>
</dbReference>
<dbReference type="Pfam" id="PF13639">
    <property type="entry name" value="zf-RING_2"/>
    <property type="match status" value="1"/>
</dbReference>
<comment type="similarity">
    <text evidence="6">Belongs to the RING-type zinc finger family. ATL subfamily.</text>
</comment>
<dbReference type="InterPro" id="IPR053238">
    <property type="entry name" value="RING-H2_zinc_finger"/>
</dbReference>
<dbReference type="Proteomes" id="UP001177140">
    <property type="component" value="Unassembled WGS sequence"/>
</dbReference>
<dbReference type="InterPro" id="IPR001841">
    <property type="entry name" value="Znf_RING"/>
</dbReference>
<gene>
    <name evidence="9" type="ORF">MKW94_002199</name>
</gene>
<dbReference type="AlphaFoldDB" id="A0AA41SPM8"/>
<dbReference type="EC" id="2.3.2.27" evidence="2"/>
<keyword evidence="10" id="KW-1185">Reference proteome</keyword>
<evidence type="ECO:0000256" key="3">
    <source>
        <dbReference type="ARBA" id="ARBA00022723"/>
    </source>
</evidence>
<evidence type="ECO:0000256" key="4">
    <source>
        <dbReference type="ARBA" id="ARBA00022771"/>
    </source>
</evidence>
<protein>
    <recommendedName>
        <fullName evidence="2">RING-type E3 ubiquitin transferase</fullName>
        <ecNumber evidence="2">2.3.2.27</ecNumber>
    </recommendedName>
</protein>
<evidence type="ECO:0000256" key="6">
    <source>
        <dbReference type="ARBA" id="ARBA00024209"/>
    </source>
</evidence>
<comment type="catalytic activity">
    <reaction evidence="1">
        <text>S-ubiquitinyl-[E2 ubiquitin-conjugating enzyme]-L-cysteine + [acceptor protein]-L-lysine = [E2 ubiquitin-conjugating enzyme]-L-cysteine + N(6)-ubiquitinyl-[acceptor protein]-L-lysine.</text>
        <dbReference type="EC" id="2.3.2.27"/>
    </reaction>
</comment>
<accession>A0AA41SPM8</accession>
<dbReference type="GO" id="GO:0008270">
    <property type="term" value="F:zinc ion binding"/>
    <property type="evidence" value="ECO:0007669"/>
    <property type="project" value="UniProtKB-KW"/>
</dbReference>
<reference evidence="9" key="1">
    <citation type="submission" date="2022-03" db="EMBL/GenBank/DDBJ databases">
        <title>A functionally conserved STORR gene fusion in Papaver species that diverged 16.8 million years ago.</title>
        <authorList>
            <person name="Catania T."/>
        </authorList>
    </citation>
    <scope>NUCLEOTIDE SEQUENCE</scope>
    <source>
        <strain evidence="9">S-191538</strain>
    </source>
</reference>
<dbReference type="GO" id="GO:0061630">
    <property type="term" value="F:ubiquitin protein ligase activity"/>
    <property type="evidence" value="ECO:0007669"/>
    <property type="project" value="UniProtKB-EC"/>
</dbReference>
<evidence type="ECO:0000313" key="10">
    <source>
        <dbReference type="Proteomes" id="UP001177140"/>
    </source>
</evidence>
<evidence type="ECO:0000256" key="5">
    <source>
        <dbReference type="ARBA" id="ARBA00022833"/>
    </source>
</evidence>
<dbReference type="SUPFAM" id="SSF57850">
    <property type="entry name" value="RING/U-box"/>
    <property type="match status" value="1"/>
</dbReference>
<evidence type="ECO:0000256" key="1">
    <source>
        <dbReference type="ARBA" id="ARBA00000900"/>
    </source>
</evidence>
<dbReference type="EMBL" id="JAJJMA010189411">
    <property type="protein sequence ID" value="MCL7038338.1"/>
    <property type="molecule type" value="Genomic_DNA"/>
</dbReference>
<name>A0AA41SPM8_PAPNU</name>
<evidence type="ECO:0000259" key="8">
    <source>
        <dbReference type="PROSITE" id="PS50089"/>
    </source>
</evidence>
<feature type="domain" description="RING-type" evidence="8">
    <location>
        <begin position="52"/>
        <end position="94"/>
    </location>
</feature>
<keyword evidence="5" id="KW-0862">Zinc</keyword>
<evidence type="ECO:0000313" key="9">
    <source>
        <dbReference type="EMBL" id="MCL7038338.1"/>
    </source>
</evidence>
<dbReference type="FunFam" id="3.30.40.10:FF:000388">
    <property type="entry name" value="Putative RING zinc finger domain superfamily protein"/>
    <property type="match status" value="1"/>
</dbReference>
<organism evidence="9 10">
    <name type="scientific">Papaver nudicaule</name>
    <name type="common">Iceland poppy</name>
    <dbReference type="NCBI Taxonomy" id="74823"/>
    <lineage>
        <taxon>Eukaryota</taxon>
        <taxon>Viridiplantae</taxon>
        <taxon>Streptophyta</taxon>
        <taxon>Embryophyta</taxon>
        <taxon>Tracheophyta</taxon>
        <taxon>Spermatophyta</taxon>
        <taxon>Magnoliopsida</taxon>
        <taxon>Ranunculales</taxon>
        <taxon>Papaveraceae</taxon>
        <taxon>Papaveroideae</taxon>
        <taxon>Papaver</taxon>
    </lineage>
</organism>
<comment type="caution">
    <text evidence="9">The sequence shown here is derived from an EMBL/GenBank/DDBJ whole genome shotgun (WGS) entry which is preliminary data.</text>
</comment>
<dbReference type="PANTHER" id="PTHR14155:SF627">
    <property type="entry name" value="OS06G0192800 PROTEIN"/>
    <property type="match status" value="1"/>
</dbReference>
<evidence type="ECO:0000256" key="2">
    <source>
        <dbReference type="ARBA" id="ARBA00012483"/>
    </source>
</evidence>
<evidence type="ECO:0000256" key="7">
    <source>
        <dbReference type="PROSITE-ProRule" id="PRU00175"/>
    </source>
</evidence>
<sequence length="103" mass="11812">MKFWNIVRDFRSNSVTTRIATENGGLEPKVIETFPEIVYSAVKHEDIVPEKCAICIFDYEVGDMLRFLPCDHSFHTGCIGNWLVSHGTTCPYCRYNLQPIVPE</sequence>
<keyword evidence="4 7" id="KW-0863">Zinc-finger</keyword>